<sequence>MTAGATPGRATRRPPRLRKPPSRPGRHRQPRRSPGIPPPRRRNPRRFRPRRRSRRSTCSAPVPTGRSRWRGSRRPERRWKSCSTVR</sequence>
<protein>
    <submittedName>
        <fullName evidence="2">Uncharacterized protein</fullName>
    </submittedName>
</protein>
<reference evidence="2 3" key="2">
    <citation type="submission" date="2019-01" db="EMBL/GenBank/DDBJ databases">
        <authorList>
            <person name="Li Y."/>
        </authorList>
    </citation>
    <scope>NUCLEOTIDE SEQUENCE [LARGE SCALE GENOMIC DNA]</scope>
    <source>
        <strain evidence="2 3">2D-5</strain>
    </source>
</reference>
<feature type="compositionally biased region" description="Basic residues" evidence="1">
    <location>
        <begin position="39"/>
        <end position="55"/>
    </location>
</feature>
<accession>A0A451GCJ4</accession>
<name>A0A451GCJ4_9RHOB</name>
<comment type="caution">
    <text evidence="2">The sequence shown here is derived from an EMBL/GenBank/DDBJ whole genome shotgun (WGS) entry which is preliminary data.</text>
</comment>
<dbReference type="Proteomes" id="UP000285710">
    <property type="component" value="Unassembled WGS sequence"/>
</dbReference>
<gene>
    <name evidence="2" type="ORF">D2T33_07585</name>
</gene>
<evidence type="ECO:0000256" key="1">
    <source>
        <dbReference type="SAM" id="MobiDB-lite"/>
    </source>
</evidence>
<dbReference type="EMBL" id="SAUW01000006">
    <property type="protein sequence ID" value="RWR13052.1"/>
    <property type="molecule type" value="Genomic_DNA"/>
</dbReference>
<evidence type="ECO:0000313" key="2">
    <source>
        <dbReference type="EMBL" id="RWR13052.1"/>
    </source>
</evidence>
<reference evidence="2 3" key="1">
    <citation type="submission" date="2019-01" db="EMBL/GenBank/DDBJ databases">
        <title>Sinorhodobacter populi sp. nov. isolated from the symptomatic bark tissue of Populus euramericana canker.</title>
        <authorList>
            <person name="Xu G."/>
        </authorList>
    </citation>
    <scope>NUCLEOTIDE SEQUENCE [LARGE SCALE GENOMIC DNA]</scope>
    <source>
        <strain evidence="2 3">2D-5</strain>
    </source>
</reference>
<feature type="compositionally biased region" description="Basic residues" evidence="1">
    <location>
        <begin position="10"/>
        <end position="31"/>
    </location>
</feature>
<proteinExistence type="predicted"/>
<keyword evidence="3" id="KW-1185">Reference proteome</keyword>
<dbReference type="AlphaFoldDB" id="A0A451GCJ4"/>
<organism evidence="2 3">
    <name type="scientific">Paenirhodobacter populi</name>
    <dbReference type="NCBI Taxonomy" id="2306993"/>
    <lineage>
        <taxon>Bacteria</taxon>
        <taxon>Pseudomonadati</taxon>
        <taxon>Pseudomonadota</taxon>
        <taxon>Alphaproteobacteria</taxon>
        <taxon>Rhodobacterales</taxon>
        <taxon>Rhodobacter group</taxon>
        <taxon>Paenirhodobacter</taxon>
    </lineage>
</organism>
<evidence type="ECO:0000313" key="3">
    <source>
        <dbReference type="Proteomes" id="UP000285710"/>
    </source>
</evidence>
<feature type="region of interest" description="Disordered" evidence="1">
    <location>
        <begin position="1"/>
        <end position="86"/>
    </location>
</feature>
<feature type="compositionally biased region" description="Basic residues" evidence="1">
    <location>
        <begin position="67"/>
        <end position="77"/>
    </location>
</feature>